<accession>A0AAN9S935</accession>
<dbReference type="PANTHER" id="PTHR32060">
    <property type="entry name" value="TAIL-SPECIFIC PROTEASE"/>
    <property type="match status" value="1"/>
</dbReference>
<gene>
    <name evidence="1" type="ORF">VNO78_20009</name>
</gene>
<keyword evidence="2" id="KW-1185">Reference proteome</keyword>
<organism evidence="1 2">
    <name type="scientific">Psophocarpus tetragonolobus</name>
    <name type="common">Winged bean</name>
    <name type="synonym">Dolichos tetragonolobus</name>
    <dbReference type="NCBI Taxonomy" id="3891"/>
    <lineage>
        <taxon>Eukaryota</taxon>
        <taxon>Viridiplantae</taxon>
        <taxon>Streptophyta</taxon>
        <taxon>Embryophyta</taxon>
        <taxon>Tracheophyta</taxon>
        <taxon>Spermatophyta</taxon>
        <taxon>Magnoliopsida</taxon>
        <taxon>eudicotyledons</taxon>
        <taxon>Gunneridae</taxon>
        <taxon>Pentapetalae</taxon>
        <taxon>rosids</taxon>
        <taxon>fabids</taxon>
        <taxon>Fabales</taxon>
        <taxon>Fabaceae</taxon>
        <taxon>Papilionoideae</taxon>
        <taxon>50 kb inversion clade</taxon>
        <taxon>NPAAA clade</taxon>
        <taxon>indigoferoid/millettioid clade</taxon>
        <taxon>Phaseoleae</taxon>
        <taxon>Psophocarpus</taxon>
    </lineage>
</organism>
<dbReference type="InterPro" id="IPR036034">
    <property type="entry name" value="PDZ_sf"/>
</dbReference>
<evidence type="ECO:0000313" key="1">
    <source>
        <dbReference type="EMBL" id="KAK7391592.1"/>
    </source>
</evidence>
<name>A0AAN9S935_PSOTE</name>
<dbReference type="Gene3D" id="3.30.750.44">
    <property type="match status" value="1"/>
</dbReference>
<protein>
    <recommendedName>
        <fullName evidence="3">PDZ domain-containing protein</fullName>
    </recommendedName>
</protein>
<evidence type="ECO:0000313" key="2">
    <source>
        <dbReference type="Proteomes" id="UP001386955"/>
    </source>
</evidence>
<evidence type="ECO:0008006" key="3">
    <source>
        <dbReference type="Google" id="ProtNLM"/>
    </source>
</evidence>
<comment type="caution">
    <text evidence="1">The sequence shown here is derived from an EMBL/GenBank/DDBJ whole genome shotgun (WGS) entry which is preliminary data.</text>
</comment>
<dbReference type="EMBL" id="JAYMYS010000005">
    <property type="protein sequence ID" value="KAK7391592.1"/>
    <property type="molecule type" value="Genomic_DNA"/>
</dbReference>
<dbReference type="AlphaFoldDB" id="A0AAN9S935"/>
<reference evidence="1 2" key="1">
    <citation type="submission" date="2024-01" db="EMBL/GenBank/DDBJ databases">
        <title>The genomes of 5 underutilized Papilionoideae crops provide insights into root nodulation and disease resistanc.</title>
        <authorList>
            <person name="Jiang F."/>
        </authorList>
    </citation>
    <scope>NUCLEOTIDE SEQUENCE [LARGE SCALE GENOMIC DNA]</scope>
    <source>
        <strain evidence="1">DUOXIRENSHENG_FW03</strain>
        <tissue evidence="1">Leaves</tissue>
    </source>
</reference>
<dbReference type="PANTHER" id="PTHR32060:SF7">
    <property type="entry name" value="CARBOXYL-TERMINAL-PROCESSING PEPTIDASE 2, CHLOROPLASTIC"/>
    <property type="match status" value="1"/>
</dbReference>
<dbReference type="SUPFAM" id="SSF50156">
    <property type="entry name" value="PDZ domain-like"/>
    <property type="match status" value="1"/>
</dbReference>
<dbReference type="Proteomes" id="UP001386955">
    <property type="component" value="Unassembled WGS sequence"/>
</dbReference>
<sequence>MKSKIKRIPAVYLKWLLQHFHIDMVIRKMLETLDDPFTRFLEPEKFRSLRSENRGVLTGVGLSIDYPTKADVQASGLVISASPRGLAYRVGVSSGDVILLIDDMGLYDAAERLQ</sequence>
<dbReference type="Gene3D" id="2.30.42.10">
    <property type="match status" value="1"/>
</dbReference>
<dbReference type="GO" id="GO:0004175">
    <property type="term" value="F:endopeptidase activity"/>
    <property type="evidence" value="ECO:0007669"/>
    <property type="project" value="TreeGrafter"/>
</dbReference>
<proteinExistence type="predicted"/>